<gene>
    <name evidence="3" type="ORF">GPM918_LOCUS28357</name>
    <name evidence="2" type="ORF">OVA965_LOCUS19006</name>
    <name evidence="5" type="ORF">SRO942_LOCUS28852</name>
    <name evidence="4" type="ORF">TMI583_LOCUS19019</name>
</gene>
<feature type="compositionally biased region" description="Low complexity" evidence="1">
    <location>
        <begin position="135"/>
        <end position="155"/>
    </location>
</feature>
<feature type="region of interest" description="Disordered" evidence="1">
    <location>
        <begin position="1"/>
        <end position="186"/>
    </location>
</feature>
<evidence type="ECO:0000313" key="4">
    <source>
        <dbReference type="EMBL" id="CAF3856476.1"/>
    </source>
</evidence>
<evidence type="ECO:0000313" key="2">
    <source>
        <dbReference type="EMBL" id="CAF1094993.1"/>
    </source>
</evidence>
<dbReference type="EMBL" id="CAJNOK010009643">
    <property type="protein sequence ID" value="CAF1094993.1"/>
    <property type="molecule type" value="Genomic_DNA"/>
</dbReference>
<name>A0A815DIQ7_9BILA</name>
<reference evidence="3" key="1">
    <citation type="submission" date="2021-02" db="EMBL/GenBank/DDBJ databases">
        <authorList>
            <person name="Nowell W R."/>
        </authorList>
    </citation>
    <scope>NUCLEOTIDE SEQUENCE</scope>
</reference>
<protein>
    <submittedName>
        <fullName evidence="3">Uncharacterized protein</fullName>
    </submittedName>
</protein>
<evidence type="ECO:0000256" key="1">
    <source>
        <dbReference type="SAM" id="MobiDB-lite"/>
    </source>
</evidence>
<dbReference type="Proteomes" id="UP000682733">
    <property type="component" value="Unassembled WGS sequence"/>
</dbReference>
<feature type="compositionally biased region" description="Basic and acidic residues" evidence="1">
    <location>
        <begin position="1"/>
        <end position="13"/>
    </location>
</feature>
<dbReference type="EMBL" id="CAJNOQ010012331">
    <property type="protein sequence ID" value="CAF1297617.1"/>
    <property type="molecule type" value="Genomic_DNA"/>
</dbReference>
<proteinExistence type="predicted"/>
<sequence>MLELEHLQQEQKGVKPGPSNRELATRNVGTQTTIKIHISIRPSRSKRRKSSNRIDVQRHSFISSGAHRSSVTSKNSALRQQQSLNNTSPKRQTFANIGTQTESTYTRRHSPNKDGTLKQPLTKTKARRLSKVSSKHPLPSRSISSSTNTVSPYSSRLSSKSAFPDTRKLFLYEKRDKYREKRRRHR</sequence>
<evidence type="ECO:0000313" key="5">
    <source>
        <dbReference type="EMBL" id="CAF4115048.1"/>
    </source>
</evidence>
<dbReference type="Proteomes" id="UP000677228">
    <property type="component" value="Unassembled WGS sequence"/>
</dbReference>
<feature type="compositionally biased region" description="Basic residues" evidence="1">
    <location>
        <begin position="124"/>
        <end position="134"/>
    </location>
</feature>
<dbReference type="Proteomes" id="UP000663829">
    <property type="component" value="Unassembled WGS sequence"/>
</dbReference>
<accession>A0A815DIQ7</accession>
<dbReference type="EMBL" id="CAJOBC010035773">
    <property type="protein sequence ID" value="CAF4115048.1"/>
    <property type="molecule type" value="Genomic_DNA"/>
</dbReference>
<dbReference type="Proteomes" id="UP000681722">
    <property type="component" value="Unassembled WGS sequence"/>
</dbReference>
<comment type="caution">
    <text evidence="3">The sequence shown here is derived from an EMBL/GenBank/DDBJ whole genome shotgun (WGS) entry which is preliminary data.</text>
</comment>
<keyword evidence="6" id="KW-1185">Reference proteome</keyword>
<dbReference type="AlphaFoldDB" id="A0A815DIQ7"/>
<organism evidence="3 6">
    <name type="scientific">Didymodactylos carnosus</name>
    <dbReference type="NCBI Taxonomy" id="1234261"/>
    <lineage>
        <taxon>Eukaryota</taxon>
        <taxon>Metazoa</taxon>
        <taxon>Spiralia</taxon>
        <taxon>Gnathifera</taxon>
        <taxon>Rotifera</taxon>
        <taxon>Eurotatoria</taxon>
        <taxon>Bdelloidea</taxon>
        <taxon>Philodinida</taxon>
        <taxon>Philodinidae</taxon>
        <taxon>Didymodactylos</taxon>
    </lineage>
</organism>
<dbReference type="EMBL" id="CAJOBA010009661">
    <property type="protein sequence ID" value="CAF3856476.1"/>
    <property type="molecule type" value="Genomic_DNA"/>
</dbReference>
<feature type="compositionally biased region" description="Basic and acidic residues" evidence="1">
    <location>
        <begin position="165"/>
        <end position="179"/>
    </location>
</feature>
<feature type="compositionally biased region" description="Polar residues" evidence="1">
    <location>
        <begin position="60"/>
        <end position="104"/>
    </location>
</feature>
<evidence type="ECO:0000313" key="3">
    <source>
        <dbReference type="EMBL" id="CAF1297617.1"/>
    </source>
</evidence>
<evidence type="ECO:0000313" key="6">
    <source>
        <dbReference type="Proteomes" id="UP000663829"/>
    </source>
</evidence>